<evidence type="ECO:0000313" key="3">
    <source>
        <dbReference type="Proteomes" id="UP000317093"/>
    </source>
</evidence>
<dbReference type="InterPro" id="IPR011990">
    <property type="entry name" value="TPR-like_helical_dom_sf"/>
</dbReference>
<dbReference type="OrthoDB" id="264557at2"/>
<accession>A0A518B0S7</accession>
<protein>
    <submittedName>
        <fullName evidence="2">Tetratricopeptide repeat protein</fullName>
    </submittedName>
</protein>
<gene>
    <name evidence="2" type="ORF">Pan216_14360</name>
</gene>
<dbReference type="RefSeq" id="WP_145256672.1">
    <property type="nucleotide sequence ID" value="NZ_CP036279.1"/>
</dbReference>
<dbReference type="NCBIfam" id="NF047558">
    <property type="entry name" value="TPR_END_plus"/>
    <property type="match status" value="1"/>
</dbReference>
<feature type="compositionally biased region" description="Basic and acidic residues" evidence="1">
    <location>
        <begin position="153"/>
        <end position="163"/>
    </location>
</feature>
<reference evidence="2 3" key="1">
    <citation type="submission" date="2019-02" db="EMBL/GenBank/DDBJ databases">
        <title>Deep-cultivation of Planctomycetes and their phenomic and genomic characterization uncovers novel biology.</title>
        <authorList>
            <person name="Wiegand S."/>
            <person name="Jogler M."/>
            <person name="Boedeker C."/>
            <person name="Pinto D."/>
            <person name="Vollmers J."/>
            <person name="Rivas-Marin E."/>
            <person name="Kohn T."/>
            <person name="Peeters S.H."/>
            <person name="Heuer A."/>
            <person name="Rast P."/>
            <person name="Oberbeckmann S."/>
            <person name="Bunk B."/>
            <person name="Jeske O."/>
            <person name="Meyerdierks A."/>
            <person name="Storesund J.E."/>
            <person name="Kallscheuer N."/>
            <person name="Luecker S."/>
            <person name="Lage O.M."/>
            <person name="Pohl T."/>
            <person name="Merkel B.J."/>
            <person name="Hornburger P."/>
            <person name="Mueller R.-W."/>
            <person name="Bruemmer F."/>
            <person name="Labrenz M."/>
            <person name="Spormann A.M."/>
            <person name="Op den Camp H."/>
            <person name="Overmann J."/>
            <person name="Amann R."/>
            <person name="Jetten M.S.M."/>
            <person name="Mascher T."/>
            <person name="Medema M.H."/>
            <person name="Devos D.P."/>
            <person name="Kaster A.-K."/>
            <person name="Ovreas L."/>
            <person name="Rohde M."/>
            <person name="Galperin M.Y."/>
            <person name="Jogler C."/>
        </authorList>
    </citation>
    <scope>NUCLEOTIDE SEQUENCE [LARGE SCALE GENOMIC DNA]</scope>
    <source>
        <strain evidence="2 3">Pan216</strain>
    </source>
</reference>
<dbReference type="Gene3D" id="1.25.40.10">
    <property type="entry name" value="Tetratricopeptide repeat domain"/>
    <property type="match status" value="1"/>
</dbReference>
<name>A0A518B0S7_9BACT</name>
<feature type="region of interest" description="Disordered" evidence="1">
    <location>
        <begin position="153"/>
        <end position="186"/>
    </location>
</feature>
<evidence type="ECO:0000256" key="1">
    <source>
        <dbReference type="SAM" id="MobiDB-lite"/>
    </source>
</evidence>
<keyword evidence="3" id="KW-1185">Reference proteome</keyword>
<dbReference type="EMBL" id="CP036279">
    <property type="protein sequence ID" value="QDU60589.1"/>
    <property type="molecule type" value="Genomic_DNA"/>
</dbReference>
<dbReference type="SUPFAM" id="SSF48452">
    <property type="entry name" value="TPR-like"/>
    <property type="match status" value="1"/>
</dbReference>
<dbReference type="Pfam" id="PF14559">
    <property type="entry name" value="TPR_19"/>
    <property type="match status" value="1"/>
</dbReference>
<dbReference type="KEGG" id="knv:Pan216_14360"/>
<dbReference type="SMART" id="SM00028">
    <property type="entry name" value="TPR"/>
    <property type="match status" value="3"/>
</dbReference>
<dbReference type="Proteomes" id="UP000317093">
    <property type="component" value="Chromosome"/>
</dbReference>
<dbReference type="AlphaFoldDB" id="A0A518B0S7"/>
<dbReference type="InterPro" id="IPR019734">
    <property type="entry name" value="TPR_rpt"/>
</dbReference>
<proteinExistence type="predicted"/>
<sequence length="186" mass="21454">MDRADEQALLQAEGYLELELPEPALEALERVGTRARTSAQWHFLTGKALQLRGEFARALPHLESASVQEPDNVEVYLSLGWCYKRTDQLPRAISSLLEAHRRCQQRSKSPEGALVMYNLSCYYALANHRAQTLQWLARALKQEPGYRRMIAEETDFDKIRDDPEFQALARPRDDDENEDDEPTFFV</sequence>
<organism evidence="2 3">
    <name type="scientific">Kolteria novifilia</name>
    <dbReference type="NCBI Taxonomy" id="2527975"/>
    <lineage>
        <taxon>Bacteria</taxon>
        <taxon>Pseudomonadati</taxon>
        <taxon>Planctomycetota</taxon>
        <taxon>Planctomycetia</taxon>
        <taxon>Kolteriales</taxon>
        <taxon>Kolteriaceae</taxon>
        <taxon>Kolteria</taxon>
    </lineage>
</organism>
<evidence type="ECO:0000313" key="2">
    <source>
        <dbReference type="EMBL" id="QDU60589.1"/>
    </source>
</evidence>
<feature type="compositionally biased region" description="Acidic residues" evidence="1">
    <location>
        <begin position="174"/>
        <end position="186"/>
    </location>
</feature>